<organism evidence="2 3">
    <name type="scientific">Domibacillus epiphyticus</name>
    <dbReference type="NCBI Taxonomy" id="1714355"/>
    <lineage>
        <taxon>Bacteria</taxon>
        <taxon>Bacillati</taxon>
        <taxon>Bacillota</taxon>
        <taxon>Bacilli</taxon>
        <taxon>Bacillales</taxon>
        <taxon>Bacillaceae</taxon>
        <taxon>Domibacillus</taxon>
    </lineage>
</organism>
<sequence>MKKFQIVLASFLLMMLLAAGCGQDESEQSVKNNETDTTNEEWKDMASELDNVTGTLTELKANIEDPENIEQIHATGKSLEEHWDTIEGQVEEQYPDDYTTIEESLYPLINETKKEQPDAEKISSLIDETNAKLTEFLKKAETPKRDENGIDN</sequence>
<dbReference type="Proteomes" id="UP000188613">
    <property type="component" value="Unassembled WGS sequence"/>
</dbReference>
<proteinExistence type="predicted"/>
<feature type="chain" id="PRO_5038981006" description="Lipoprotein" evidence="1">
    <location>
        <begin position="20"/>
        <end position="152"/>
    </location>
</feature>
<dbReference type="OrthoDB" id="2858248at2"/>
<feature type="signal peptide" evidence="1">
    <location>
        <begin position="1"/>
        <end position="19"/>
    </location>
</feature>
<dbReference type="AlphaFoldDB" id="A0A1V2ABQ0"/>
<accession>A0A1V2ABQ0</accession>
<evidence type="ECO:0008006" key="4">
    <source>
        <dbReference type="Google" id="ProtNLM"/>
    </source>
</evidence>
<name>A0A1V2ABQ0_9BACI</name>
<evidence type="ECO:0000313" key="3">
    <source>
        <dbReference type="Proteomes" id="UP000188613"/>
    </source>
</evidence>
<keyword evidence="1" id="KW-0732">Signal</keyword>
<dbReference type="PROSITE" id="PS51257">
    <property type="entry name" value="PROKAR_LIPOPROTEIN"/>
    <property type="match status" value="1"/>
</dbReference>
<dbReference type="EMBL" id="MSFI01000002">
    <property type="protein sequence ID" value="OMP68387.1"/>
    <property type="molecule type" value="Genomic_DNA"/>
</dbReference>
<evidence type="ECO:0000256" key="1">
    <source>
        <dbReference type="SAM" id="SignalP"/>
    </source>
</evidence>
<keyword evidence="3" id="KW-1185">Reference proteome</keyword>
<comment type="caution">
    <text evidence="2">The sequence shown here is derived from an EMBL/GenBank/DDBJ whole genome shotgun (WGS) entry which is preliminary data.</text>
</comment>
<dbReference type="RefSeq" id="WP_076763513.1">
    <property type="nucleotide sequence ID" value="NZ_MSFI01000002.1"/>
</dbReference>
<evidence type="ECO:0000313" key="2">
    <source>
        <dbReference type="EMBL" id="OMP68387.1"/>
    </source>
</evidence>
<reference evidence="2 3" key="1">
    <citation type="submission" date="2016-12" db="EMBL/GenBank/DDBJ databases">
        <title>Domibacillus sp. SAB 38T whole genome sequencing.</title>
        <authorList>
            <person name="Verma A."/>
            <person name="Ojha A.K."/>
            <person name="Krishnamurthi S."/>
        </authorList>
    </citation>
    <scope>NUCLEOTIDE SEQUENCE [LARGE SCALE GENOMIC DNA]</scope>
    <source>
        <strain evidence="2 3">SAB 38</strain>
    </source>
</reference>
<dbReference type="STRING" id="1714355.BTO28_01845"/>
<gene>
    <name evidence="2" type="ORF">BTO28_01845</name>
</gene>
<protein>
    <recommendedName>
        <fullName evidence="4">Lipoprotein</fullName>
    </recommendedName>
</protein>